<dbReference type="GO" id="GO:0005886">
    <property type="term" value="C:plasma membrane"/>
    <property type="evidence" value="ECO:0007669"/>
    <property type="project" value="UniProtKB-SubCell"/>
</dbReference>
<dbReference type="InterPro" id="IPR031576">
    <property type="entry name" value="FliN_N"/>
</dbReference>
<keyword evidence="6 7" id="KW-0472">Membrane</keyword>
<evidence type="ECO:0000259" key="9">
    <source>
        <dbReference type="Pfam" id="PF16973"/>
    </source>
</evidence>
<dbReference type="PANTHER" id="PTHR43484:SF1">
    <property type="entry name" value="FLAGELLAR MOTOR SWITCH PROTEIN FLIN"/>
    <property type="match status" value="1"/>
</dbReference>
<dbReference type="Pfam" id="PF01052">
    <property type="entry name" value="FliMN_C"/>
    <property type="match status" value="1"/>
</dbReference>
<dbReference type="InterPro" id="IPR036429">
    <property type="entry name" value="SpoA-like_sf"/>
</dbReference>
<evidence type="ECO:0000256" key="2">
    <source>
        <dbReference type="ARBA" id="ARBA00021897"/>
    </source>
</evidence>
<comment type="similarity">
    <text evidence="1 7">Belongs to the FliN/MopA/SpaO family.</text>
</comment>
<evidence type="ECO:0000313" key="10">
    <source>
        <dbReference type="EMBL" id="TCL02268.1"/>
    </source>
</evidence>
<keyword evidence="11" id="KW-1185">Reference proteome</keyword>
<accession>A0A4V2Q2C1</accession>
<keyword evidence="7" id="KW-0975">Bacterial flagellum</keyword>
<reference evidence="10 11" key="1">
    <citation type="submission" date="2019-02" db="EMBL/GenBank/DDBJ databases">
        <title>Investigation of anaerobic lignin degradation for improved lignocellulosic biofuels.</title>
        <authorList>
            <person name="Deangelis K."/>
        </authorList>
    </citation>
    <scope>NUCLEOTIDE SEQUENCE [LARGE SCALE GENOMIC DNA]</scope>
    <source>
        <strain evidence="10 11">159R</strain>
    </source>
</reference>
<keyword evidence="10" id="KW-0966">Cell projection</keyword>
<dbReference type="InterPro" id="IPR012826">
    <property type="entry name" value="FliN"/>
</dbReference>
<dbReference type="InterPro" id="IPR051469">
    <property type="entry name" value="FliN/MopA/SpaO"/>
</dbReference>
<evidence type="ECO:0000256" key="6">
    <source>
        <dbReference type="ARBA" id="ARBA00023136"/>
    </source>
</evidence>
<dbReference type="Pfam" id="PF16973">
    <property type="entry name" value="FliN_N"/>
    <property type="match status" value="1"/>
</dbReference>
<evidence type="ECO:0000259" key="8">
    <source>
        <dbReference type="Pfam" id="PF01052"/>
    </source>
</evidence>
<dbReference type="GO" id="GO:0071973">
    <property type="term" value="P:bacterial-type flagellum-dependent cell motility"/>
    <property type="evidence" value="ECO:0007669"/>
    <property type="project" value="UniProtKB-UniRule"/>
</dbReference>
<proteinExistence type="inferred from homology"/>
<dbReference type="EMBL" id="SJOI01000001">
    <property type="protein sequence ID" value="TCL02268.1"/>
    <property type="molecule type" value="Genomic_DNA"/>
</dbReference>
<keyword evidence="4 7" id="KW-0145">Chemotaxis</keyword>
<dbReference type="AlphaFoldDB" id="A0A4V2Q2C1"/>
<dbReference type="RefSeq" id="WP_132921235.1">
    <property type="nucleotide sequence ID" value="NZ_CP075169.1"/>
</dbReference>
<dbReference type="Proteomes" id="UP000294555">
    <property type="component" value="Unassembled WGS sequence"/>
</dbReference>
<feature type="domain" description="Flagellar motor switch protein FliN-like C-terminal" evidence="8">
    <location>
        <begin position="58"/>
        <end position="128"/>
    </location>
</feature>
<evidence type="ECO:0000256" key="7">
    <source>
        <dbReference type="RuleBase" id="RU362074"/>
    </source>
</evidence>
<dbReference type="PRINTS" id="PR00956">
    <property type="entry name" value="FLGMOTORFLIN"/>
</dbReference>
<protein>
    <recommendedName>
        <fullName evidence="2 7">Flagellar motor switch protein FliN</fullName>
    </recommendedName>
</protein>
<dbReference type="PANTHER" id="PTHR43484">
    <property type="match status" value="1"/>
</dbReference>
<dbReference type="OrthoDB" id="9773459at2"/>
<dbReference type="SUPFAM" id="SSF101801">
    <property type="entry name" value="Surface presentation of antigens (SPOA)"/>
    <property type="match status" value="1"/>
</dbReference>
<evidence type="ECO:0000256" key="5">
    <source>
        <dbReference type="ARBA" id="ARBA00022779"/>
    </source>
</evidence>
<keyword evidence="5 7" id="KW-0283">Flagellar rotation</keyword>
<keyword evidence="3 7" id="KW-1003">Cell membrane</keyword>
<keyword evidence="10" id="KW-0969">Cilium</keyword>
<dbReference type="InterPro" id="IPR001543">
    <property type="entry name" value="FliN-like_C"/>
</dbReference>
<dbReference type="InterPro" id="IPR001172">
    <property type="entry name" value="FliN_T3SS_HrcQb"/>
</dbReference>
<dbReference type="GO" id="GO:0003774">
    <property type="term" value="F:cytoskeletal motor activity"/>
    <property type="evidence" value="ECO:0007669"/>
    <property type="project" value="UniProtKB-UniRule"/>
</dbReference>
<name>A0A4V2Q2C1_9GAMM</name>
<comment type="subcellular location">
    <subcellularLocation>
        <location evidence="7">Cell membrane</location>
        <topology evidence="7">Peripheral membrane protein</topology>
        <orientation evidence="7">Cytoplasmic side</orientation>
    </subcellularLocation>
    <subcellularLocation>
        <location evidence="7">Bacterial flagellum basal body</location>
    </subcellularLocation>
</comment>
<evidence type="ECO:0000256" key="1">
    <source>
        <dbReference type="ARBA" id="ARBA00009226"/>
    </source>
</evidence>
<dbReference type="GO" id="GO:0006935">
    <property type="term" value="P:chemotaxis"/>
    <property type="evidence" value="ECO:0007669"/>
    <property type="project" value="UniProtKB-KW"/>
</dbReference>
<feature type="domain" description="Flagellar motor switch protein FliN N-terminal" evidence="9">
    <location>
        <begin position="1"/>
        <end position="51"/>
    </location>
</feature>
<dbReference type="NCBIfam" id="TIGR02480">
    <property type="entry name" value="fliN"/>
    <property type="match status" value="1"/>
</dbReference>
<dbReference type="Gene3D" id="2.30.330.10">
    <property type="entry name" value="SpoA-like"/>
    <property type="match status" value="1"/>
</dbReference>
<keyword evidence="10" id="KW-0282">Flagellum</keyword>
<evidence type="ECO:0000313" key="11">
    <source>
        <dbReference type="Proteomes" id="UP000294555"/>
    </source>
</evidence>
<gene>
    <name evidence="10" type="ORF">EZJ58_0270</name>
</gene>
<comment type="function">
    <text evidence="7">FliN is one of three proteins (FliG, FliN, FliM) that form the rotor-mounted switch complex (C ring), located at the base of the basal body. This complex interacts with the CheY and CheZ chemotaxis proteins, in addition to contacting components of the motor that determine the direction of flagellar rotation.</text>
</comment>
<evidence type="ECO:0000256" key="3">
    <source>
        <dbReference type="ARBA" id="ARBA00022475"/>
    </source>
</evidence>
<comment type="caution">
    <text evidence="10">The sequence shown here is derived from an EMBL/GenBank/DDBJ whole genome shotgun (WGS) entry which is preliminary data.</text>
</comment>
<sequence>MSDPKKPSGEDKPSADDLWAEAFDEQQAVSKERPASTDGIFHQLTAEDSAGPLQDIDMIMDIPVKLTVELGRTKMTIKELLRLSQGSVVALDGLAGEPLDILINGYLIAQGEVVVVADKYGVRITDIITPSERMRRLSR</sequence>
<dbReference type="GO" id="GO:0009425">
    <property type="term" value="C:bacterial-type flagellum basal body"/>
    <property type="evidence" value="ECO:0007669"/>
    <property type="project" value="UniProtKB-SubCell"/>
</dbReference>
<organism evidence="10 11">
    <name type="scientific">Sodalis ligni</name>
    <dbReference type="NCBI Taxonomy" id="2697027"/>
    <lineage>
        <taxon>Bacteria</taxon>
        <taxon>Pseudomonadati</taxon>
        <taxon>Pseudomonadota</taxon>
        <taxon>Gammaproteobacteria</taxon>
        <taxon>Enterobacterales</taxon>
        <taxon>Bruguierivoracaceae</taxon>
        <taxon>Sodalis</taxon>
    </lineage>
</organism>
<evidence type="ECO:0000256" key="4">
    <source>
        <dbReference type="ARBA" id="ARBA00022500"/>
    </source>
</evidence>